<dbReference type="Pfam" id="PF13378">
    <property type="entry name" value="MR_MLE_C"/>
    <property type="match status" value="1"/>
</dbReference>
<name>A0A328XXJ8_9GAMM</name>
<dbReference type="Gene3D" id="3.20.20.120">
    <property type="entry name" value="Enolase-like C-terminal domain"/>
    <property type="match status" value="1"/>
</dbReference>
<dbReference type="PANTHER" id="PTHR13794">
    <property type="entry name" value="ENOLASE SUPERFAMILY, MANDELATE RACEMASE"/>
    <property type="match status" value="1"/>
</dbReference>
<protein>
    <submittedName>
        <fullName evidence="5">L-alanine-DL-glutamate epimerase-like enolase superfamily enzyme</fullName>
    </submittedName>
</protein>
<dbReference type="SUPFAM" id="SSF54826">
    <property type="entry name" value="Enolase N-terminal domain-like"/>
    <property type="match status" value="1"/>
</dbReference>
<dbReference type="SFLD" id="SFLDS00001">
    <property type="entry name" value="Enolase"/>
    <property type="match status" value="1"/>
</dbReference>
<organism evidence="5 6">
    <name type="scientific">Onishia taeanensis</name>
    <dbReference type="NCBI Taxonomy" id="284577"/>
    <lineage>
        <taxon>Bacteria</taxon>
        <taxon>Pseudomonadati</taxon>
        <taxon>Pseudomonadota</taxon>
        <taxon>Gammaproteobacteria</taxon>
        <taxon>Oceanospirillales</taxon>
        <taxon>Halomonadaceae</taxon>
        <taxon>Onishia</taxon>
    </lineage>
</organism>
<dbReference type="SUPFAM" id="SSF51604">
    <property type="entry name" value="Enolase C-terminal domain-like"/>
    <property type="match status" value="1"/>
</dbReference>
<dbReference type="GO" id="GO:0016052">
    <property type="term" value="P:carbohydrate catabolic process"/>
    <property type="evidence" value="ECO:0007669"/>
    <property type="project" value="TreeGrafter"/>
</dbReference>
<comment type="caution">
    <text evidence="5">The sequence shown here is derived from an EMBL/GenBank/DDBJ whole genome shotgun (WGS) entry which is preliminary data.</text>
</comment>
<dbReference type="AlphaFoldDB" id="A0A328XXJ8"/>
<dbReference type="SMART" id="SM00922">
    <property type="entry name" value="MR_MLE"/>
    <property type="match status" value="1"/>
</dbReference>
<proteinExistence type="predicted"/>
<dbReference type="PANTHER" id="PTHR13794:SF58">
    <property type="entry name" value="MITOCHONDRIAL ENOLASE SUPERFAMILY MEMBER 1"/>
    <property type="match status" value="1"/>
</dbReference>
<feature type="domain" description="Mandelate racemase/muconate lactonizing enzyme C-terminal" evidence="4">
    <location>
        <begin position="149"/>
        <end position="256"/>
    </location>
</feature>
<evidence type="ECO:0000256" key="2">
    <source>
        <dbReference type="ARBA" id="ARBA00022723"/>
    </source>
</evidence>
<dbReference type="InterPro" id="IPR036849">
    <property type="entry name" value="Enolase-like_C_sf"/>
</dbReference>
<reference evidence="5 6" key="1">
    <citation type="submission" date="2018-06" db="EMBL/GenBank/DDBJ databases">
        <title>Comparative analysis of microorganisms from saline springs in Andes Mountain Range, Colombia.</title>
        <authorList>
            <person name="Rubin E."/>
        </authorList>
    </citation>
    <scope>NUCLEOTIDE SEQUENCE [LARGE SCALE GENOMIC DNA]</scope>
    <source>
        <strain evidence="5 6">USBA-857</strain>
    </source>
</reference>
<dbReference type="Proteomes" id="UP000249700">
    <property type="component" value="Unassembled WGS sequence"/>
</dbReference>
<evidence type="ECO:0000259" key="4">
    <source>
        <dbReference type="SMART" id="SM00922"/>
    </source>
</evidence>
<dbReference type="GO" id="GO:0000287">
    <property type="term" value="F:magnesium ion binding"/>
    <property type="evidence" value="ECO:0007669"/>
    <property type="project" value="TreeGrafter"/>
</dbReference>
<dbReference type="CDD" id="cd03316">
    <property type="entry name" value="MR_like"/>
    <property type="match status" value="1"/>
</dbReference>
<dbReference type="Gene3D" id="3.30.390.10">
    <property type="entry name" value="Enolase-like, N-terminal domain"/>
    <property type="match status" value="1"/>
</dbReference>
<sequence>MTAPLNDERTPLFSDPGQASHIARIEISHHQFELDPPFPAAWDSQPRRQFPATLVRVIDSEGREGVGSGDVMYGFDDFRHLFIGKDPLDLERHAGVIDNIGFHAGRCWPLEVALWDLAGKILDTPVWRLMGGVSNRLRAYASSGTHRPLEEVVALARQVQDAGIPALKLRFGRPRLEDDLAVLGAVRQAVGHRLELMVDCNQGWRMPWDVKTPWQYAHALEVVRELERQDVYWMEEPLYRGDYAGMAKLAEETEVRIAGGEMTREPYEFREMLRQGCLDVYQPDAVCSVGMLGLARLAREIVAAGKLFTPHTWGNGIGVIANLHLTAGAVGPTGAPYLEYPFDPPEWTPEKRDFPLTTPLLADGEGWLTLSEAPGLGFELDEHRLAATRATQATYQ</sequence>
<dbReference type="EMBL" id="QLSX01000003">
    <property type="protein sequence ID" value="RAR63026.1"/>
    <property type="molecule type" value="Genomic_DNA"/>
</dbReference>
<evidence type="ECO:0000313" key="6">
    <source>
        <dbReference type="Proteomes" id="UP000249700"/>
    </source>
</evidence>
<dbReference type="RefSeq" id="WP_258396008.1">
    <property type="nucleotide sequence ID" value="NZ_QLSX01000003.1"/>
</dbReference>
<keyword evidence="3" id="KW-0460">Magnesium</keyword>
<accession>A0A328XXJ8</accession>
<dbReference type="InterPro" id="IPR046945">
    <property type="entry name" value="RHMD-like"/>
</dbReference>
<keyword evidence="2" id="KW-0479">Metal-binding</keyword>
<evidence type="ECO:0000313" key="5">
    <source>
        <dbReference type="EMBL" id="RAR63026.1"/>
    </source>
</evidence>
<dbReference type="InterPro" id="IPR029017">
    <property type="entry name" value="Enolase-like_N"/>
</dbReference>
<gene>
    <name evidence="5" type="ORF">BCL93_103259</name>
</gene>
<dbReference type="SFLD" id="SFLDG00179">
    <property type="entry name" value="mandelate_racemase"/>
    <property type="match status" value="1"/>
</dbReference>
<dbReference type="InterPro" id="IPR029065">
    <property type="entry name" value="Enolase_C-like"/>
</dbReference>
<comment type="cofactor">
    <cofactor evidence="1">
        <name>Mg(2+)</name>
        <dbReference type="ChEBI" id="CHEBI:18420"/>
    </cofactor>
</comment>
<evidence type="ECO:0000256" key="3">
    <source>
        <dbReference type="ARBA" id="ARBA00022842"/>
    </source>
</evidence>
<evidence type="ECO:0000256" key="1">
    <source>
        <dbReference type="ARBA" id="ARBA00001946"/>
    </source>
</evidence>
<dbReference type="InterPro" id="IPR013342">
    <property type="entry name" value="Mandelate_racemase_C"/>
</dbReference>
<dbReference type="GO" id="GO:0016836">
    <property type="term" value="F:hydro-lyase activity"/>
    <property type="evidence" value="ECO:0007669"/>
    <property type="project" value="TreeGrafter"/>
</dbReference>